<dbReference type="EC" id="3.1.13.1" evidence="7"/>
<keyword evidence="11" id="KW-1185">Reference proteome</keyword>
<dbReference type="InterPro" id="IPR011805">
    <property type="entry name" value="RNase_R"/>
</dbReference>
<evidence type="ECO:0000256" key="3">
    <source>
        <dbReference type="ARBA" id="ARBA00022722"/>
    </source>
</evidence>
<evidence type="ECO:0000313" key="11">
    <source>
        <dbReference type="Proteomes" id="UP001207930"/>
    </source>
</evidence>
<keyword evidence="6 7" id="KW-0694">RNA-binding</keyword>
<evidence type="ECO:0000256" key="4">
    <source>
        <dbReference type="ARBA" id="ARBA00022801"/>
    </source>
</evidence>
<keyword evidence="4 7" id="KW-0378">Hydrolase</keyword>
<evidence type="ECO:0000256" key="7">
    <source>
        <dbReference type="HAMAP-Rule" id="MF_01895"/>
    </source>
</evidence>
<name>A0ABT3FVI8_9BACT</name>
<dbReference type="Proteomes" id="UP001207930">
    <property type="component" value="Unassembled WGS sequence"/>
</dbReference>
<feature type="domain" description="S1 motif" evidence="9">
    <location>
        <begin position="651"/>
        <end position="731"/>
    </location>
</feature>
<feature type="region of interest" description="Disordered" evidence="8">
    <location>
        <begin position="739"/>
        <end position="786"/>
    </location>
</feature>
<comment type="function">
    <text evidence="7">3'-5' exoribonuclease that releases 5'-nucleoside monophosphates and is involved in maturation of structured RNAs.</text>
</comment>
<comment type="subcellular location">
    <subcellularLocation>
        <location evidence="7">Cytoplasm</location>
    </subcellularLocation>
</comment>
<dbReference type="InterPro" id="IPR001900">
    <property type="entry name" value="RNase_II/R"/>
</dbReference>
<dbReference type="InterPro" id="IPR003029">
    <property type="entry name" value="S1_domain"/>
</dbReference>
<dbReference type="EMBL" id="JAPDDS010000019">
    <property type="protein sequence ID" value="MCW1887592.1"/>
    <property type="molecule type" value="Genomic_DNA"/>
</dbReference>
<dbReference type="InterPro" id="IPR050180">
    <property type="entry name" value="RNR_Ribonuclease"/>
</dbReference>
<dbReference type="NCBIfam" id="TIGR02063">
    <property type="entry name" value="RNase_R"/>
    <property type="match status" value="1"/>
</dbReference>
<evidence type="ECO:0000256" key="1">
    <source>
        <dbReference type="ARBA" id="ARBA00001849"/>
    </source>
</evidence>
<dbReference type="NCBIfam" id="TIGR00358">
    <property type="entry name" value="3_prime_RNase"/>
    <property type="match status" value="1"/>
</dbReference>
<dbReference type="Gene3D" id="2.40.50.140">
    <property type="entry name" value="Nucleic acid-binding proteins"/>
    <property type="match status" value="1"/>
</dbReference>
<accession>A0ABT3FVI8</accession>
<gene>
    <name evidence="7 10" type="primary">rnr</name>
    <name evidence="10" type="ORF">OKA04_22840</name>
</gene>
<evidence type="ECO:0000256" key="5">
    <source>
        <dbReference type="ARBA" id="ARBA00022839"/>
    </source>
</evidence>
<dbReference type="PANTHER" id="PTHR23355">
    <property type="entry name" value="RIBONUCLEASE"/>
    <property type="match status" value="1"/>
</dbReference>
<dbReference type="Pfam" id="PF00773">
    <property type="entry name" value="RNB"/>
    <property type="match status" value="1"/>
</dbReference>
<evidence type="ECO:0000256" key="2">
    <source>
        <dbReference type="ARBA" id="ARBA00022490"/>
    </source>
</evidence>
<sequence length="786" mass="88384">MDRKELRSALLRLMGGKGYRPMNKSEFSRDLSLSSNDRPLLRTELAEMLRAGLIAEGRKCRYELPKAAGHDKLRGTIKFLPRGHAWFYPDAADPDNLATGIDLKAHSRIHIPRRDTGTALEGDRVVVTFHLPKPAPWKQRGRKPVVPEEEPDARGKVDKVLERRSGRIVGIFRRKAKFLWVETDDPALSGQIDIFGDTTAEAGQLVVVDLDQWEKNRTPRGRILEVLGWPGQAGVDIAAVIHRHGLRTTFPEDVLAETRAVPEEVDPNEVARREDWRDRLVITIDPADAKDHDDAIWVENHDKGWTLAVHIADVSHYVKPRTPLDREASERGNSTYLVDRVLPMLPPELSNGICSLKPGVNRLTKCAVIEISPQGKVLKTRFCDAVINSQSKLSYEQAQAILDGKPAPGGSPANLEEMVKESWRMAAVLRKKRFKDGALDLEMPEIRVKLDDKGKAVEVHQVEHTASHQLIEECMLLANEAVAHVLKIRNKPTIYRVHEDPDFGKLAEFTETARAHGYQPGDLSNRAHIQKLLDASKGRPDEHLIKLGLLKSLKRAAYAPDPLGHYGLAKADYCHFTSPIRRYADLIVHRSLQPYLTNPPKHPDKVAGQAELAEFSRHISDTERTSADAENETKQIKMLEFLDGCTKQDPPPEFDGMITDVRNAGLLVEATGIGARGMVKREDLPRGDWHFEHAQMRYVSRGGLQFQLGQKVKLQVQRIDFQGKFIDFRIAGEPASKVHGAPIKWDSSSPVKFGDKPKPKAERKPKFEKTWPPKGKKPKKLGKKKR</sequence>
<proteinExistence type="inferred from homology"/>
<dbReference type="Pfam" id="PF17876">
    <property type="entry name" value="CSD2"/>
    <property type="match status" value="1"/>
</dbReference>
<evidence type="ECO:0000256" key="6">
    <source>
        <dbReference type="ARBA" id="ARBA00022884"/>
    </source>
</evidence>
<comment type="similarity">
    <text evidence="7">Belongs to the RNR ribonuclease family. RNase R subfamily.</text>
</comment>
<feature type="compositionally biased region" description="Basic and acidic residues" evidence="8">
    <location>
        <begin position="753"/>
        <end position="771"/>
    </location>
</feature>
<keyword evidence="3 7" id="KW-0540">Nuclease</keyword>
<dbReference type="HAMAP" id="MF_01895">
    <property type="entry name" value="RNase_R"/>
    <property type="match status" value="1"/>
</dbReference>
<comment type="catalytic activity">
    <reaction evidence="1 7">
        <text>Exonucleolytic cleavage in the 3'- to 5'-direction to yield nucleoside 5'-phosphates.</text>
        <dbReference type="EC" id="3.1.13.1"/>
    </reaction>
</comment>
<reference evidence="10 11" key="1">
    <citation type="submission" date="2022-10" db="EMBL/GenBank/DDBJ databases">
        <title>Luteolibacter flavescens strain MCCC 1K03193, whole genome shotgun sequencing project.</title>
        <authorList>
            <person name="Zhao G."/>
            <person name="Shen L."/>
        </authorList>
    </citation>
    <scope>NUCLEOTIDE SEQUENCE [LARGE SCALE GENOMIC DNA]</scope>
    <source>
        <strain evidence="10 11">MCCC 1K03193</strain>
    </source>
</reference>
<keyword evidence="5 7" id="KW-0269">Exonuclease</keyword>
<comment type="caution">
    <text evidence="10">The sequence shown here is derived from an EMBL/GenBank/DDBJ whole genome shotgun (WGS) entry which is preliminary data.</text>
</comment>
<dbReference type="SMART" id="SM00955">
    <property type="entry name" value="RNB"/>
    <property type="match status" value="1"/>
</dbReference>
<evidence type="ECO:0000313" key="10">
    <source>
        <dbReference type="EMBL" id="MCW1887592.1"/>
    </source>
</evidence>
<dbReference type="PANTHER" id="PTHR23355:SF9">
    <property type="entry name" value="DIS3-LIKE EXONUCLEASE 2"/>
    <property type="match status" value="1"/>
</dbReference>
<feature type="compositionally biased region" description="Basic residues" evidence="8">
    <location>
        <begin position="774"/>
        <end position="786"/>
    </location>
</feature>
<evidence type="ECO:0000259" key="9">
    <source>
        <dbReference type="PROSITE" id="PS50126"/>
    </source>
</evidence>
<dbReference type="InterPro" id="IPR040476">
    <property type="entry name" value="CSD2"/>
</dbReference>
<evidence type="ECO:0000256" key="8">
    <source>
        <dbReference type="SAM" id="MobiDB-lite"/>
    </source>
</evidence>
<organism evidence="10 11">
    <name type="scientific">Luteolibacter flavescens</name>
    <dbReference type="NCBI Taxonomy" id="1859460"/>
    <lineage>
        <taxon>Bacteria</taxon>
        <taxon>Pseudomonadati</taxon>
        <taxon>Verrucomicrobiota</taxon>
        <taxon>Verrucomicrobiia</taxon>
        <taxon>Verrucomicrobiales</taxon>
        <taxon>Verrucomicrobiaceae</taxon>
        <taxon>Luteolibacter</taxon>
    </lineage>
</organism>
<dbReference type="SUPFAM" id="SSF50249">
    <property type="entry name" value="Nucleic acid-binding proteins"/>
    <property type="match status" value="3"/>
</dbReference>
<protein>
    <recommendedName>
        <fullName evidence="7">Ribonuclease R</fullName>
        <shortName evidence="7">RNase R</shortName>
        <ecNumber evidence="7">3.1.13.1</ecNumber>
    </recommendedName>
</protein>
<dbReference type="InterPro" id="IPR012340">
    <property type="entry name" value="NA-bd_OB-fold"/>
</dbReference>
<dbReference type="RefSeq" id="WP_264503548.1">
    <property type="nucleotide sequence ID" value="NZ_JAPDDS010000019.1"/>
</dbReference>
<keyword evidence="2 7" id="KW-0963">Cytoplasm</keyword>
<dbReference type="PROSITE" id="PS50126">
    <property type="entry name" value="S1"/>
    <property type="match status" value="1"/>
</dbReference>
<dbReference type="InterPro" id="IPR004476">
    <property type="entry name" value="RNase_II/RNase_R"/>
</dbReference>